<dbReference type="Proteomes" id="UP000288641">
    <property type="component" value="Segment"/>
</dbReference>
<gene>
    <name evidence="1" type="ORF">AAS23_gp92</name>
</gene>
<dbReference type="EMBL" id="MK095606">
    <property type="protein sequence ID" value="AZS06405.1"/>
    <property type="molecule type" value="Genomic_DNA"/>
</dbReference>
<evidence type="ECO:0000313" key="2">
    <source>
        <dbReference type="Proteomes" id="UP000288641"/>
    </source>
</evidence>
<accession>A0A3S9U7W2</accession>
<proteinExistence type="predicted"/>
<reference evidence="1 2" key="1">
    <citation type="submission" date="2018-10" db="EMBL/GenBank/DDBJ databases">
        <title>Complete genome sequence of Pantoea phage vB_PagS_AAS23.</title>
        <authorList>
            <person name="Truncaite L."/>
            <person name="Simoliuniene M."/>
            <person name="Kazlauskas D."/>
            <person name="Meskys R."/>
            <person name="Simoliunas E."/>
        </authorList>
    </citation>
    <scope>NUCLEOTIDE SEQUENCE [LARGE SCALE GENOMIC DNA]</scope>
    <source>
        <strain evidence="1">AAS23</strain>
    </source>
</reference>
<protein>
    <submittedName>
        <fullName evidence="1">Uncharacterized protein</fullName>
    </submittedName>
</protein>
<organism evidence="1 2">
    <name type="scientific">Pantoea phage vB_PagS_AAS23</name>
    <dbReference type="NCBI Taxonomy" id="2499073"/>
    <lineage>
        <taxon>Viruses</taxon>
        <taxon>Duplodnaviria</taxon>
        <taxon>Heunggongvirae</taxon>
        <taxon>Uroviricota</taxon>
        <taxon>Caudoviricetes</taxon>
        <taxon>Drexlerviridae</taxon>
        <taxon>Sauletekiovirus</taxon>
        <taxon>Sauletekiovirus AAS23</taxon>
    </lineage>
</organism>
<evidence type="ECO:0000313" key="1">
    <source>
        <dbReference type="EMBL" id="AZS06405.1"/>
    </source>
</evidence>
<keyword evidence="2" id="KW-1185">Reference proteome</keyword>
<name>A0A3S9U7W2_9CAUD</name>
<sequence>MRLSSLCLIINKPASAGFFTPVLCYNPNPS</sequence>